<comment type="caution">
    <text evidence="2">The sequence shown here is derived from an EMBL/GenBank/DDBJ whole genome shotgun (WGS) entry which is preliminary data.</text>
</comment>
<reference evidence="2" key="1">
    <citation type="submission" date="2021-02" db="EMBL/GenBank/DDBJ databases">
        <authorList>
            <person name="Dougan E. K."/>
            <person name="Rhodes N."/>
            <person name="Thang M."/>
            <person name="Chan C."/>
        </authorList>
    </citation>
    <scope>NUCLEOTIDE SEQUENCE</scope>
</reference>
<name>A0A813DDU9_POLGL</name>
<dbReference type="EMBL" id="CAJNNW010010770">
    <property type="protein sequence ID" value="CAE8652442.1"/>
    <property type="molecule type" value="Genomic_DNA"/>
</dbReference>
<organism evidence="2 4">
    <name type="scientific">Polarella glacialis</name>
    <name type="common">Dinoflagellate</name>
    <dbReference type="NCBI Taxonomy" id="89957"/>
    <lineage>
        <taxon>Eukaryota</taxon>
        <taxon>Sar</taxon>
        <taxon>Alveolata</taxon>
        <taxon>Dinophyceae</taxon>
        <taxon>Suessiales</taxon>
        <taxon>Suessiaceae</taxon>
        <taxon>Polarella</taxon>
    </lineage>
</organism>
<dbReference type="EMBL" id="CAJNNV010000857">
    <property type="protein sequence ID" value="CAE8583750.1"/>
    <property type="molecule type" value="Genomic_DNA"/>
</dbReference>
<feature type="compositionally biased region" description="Low complexity" evidence="1">
    <location>
        <begin position="111"/>
        <end position="129"/>
    </location>
</feature>
<evidence type="ECO:0000313" key="3">
    <source>
        <dbReference type="EMBL" id="CAE8652442.1"/>
    </source>
</evidence>
<dbReference type="Proteomes" id="UP000654075">
    <property type="component" value="Unassembled WGS sequence"/>
</dbReference>
<sequence>MQGVSFFEMDASRELELEDPPSDDEKGEPEMDKVSEEEKPSASEDPEGLVNMLSLGIKSVRVQAKKSETKLKGMFHKAFKAGVLRHTALLKQQKILKQSEESMKKFQVKKTTTTTATTTTRTTTPPTTTNNNLETRIHGTGEFLVKLEKVALASEAEVPEALRALRSPASTDSE</sequence>
<evidence type="ECO:0000313" key="4">
    <source>
        <dbReference type="Proteomes" id="UP000654075"/>
    </source>
</evidence>
<gene>
    <name evidence="2" type="ORF">PGLA1383_LOCUS2702</name>
    <name evidence="3" type="ORF">PGLA2088_LOCUS9698</name>
</gene>
<evidence type="ECO:0000313" key="2">
    <source>
        <dbReference type="EMBL" id="CAE8583750.1"/>
    </source>
</evidence>
<evidence type="ECO:0000256" key="1">
    <source>
        <dbReference type="SAM" id="MobiDB-lite"/>
    </source>
</evidence>
<feature type="compositionally biased region" description="Basic and acidic residues" evidence="1">
    <location>
        <begin position="28"/>
        <end position="42"/>
    </location>
</feature>
<keyword evidence="4" id="KW-1185">Reference proteome</keyword>
<dbReference type="AlphaFoldDB" id="A0A813DDU9"/>
<proteinExistence type="predicted"/>
<feature type="region of interest" description="Disordered" evidence="1">
    <location>
        <begin position="107"/>
        <end position="134"/>
    </location>
</feature>
<feature type="region of interest" description="Disordered" evidence="1">
    <location>
        <begin position="1"/>
        <end position="48"/>
    </location>
</feature>
<feature type="compositionally biased region" description="Acidic residues" evidence="1">
    <location>
        <begin position="16"/>
        <end position="27"/>
    </location>
</feature>
<dbReference type="Proteomes" id="UP000626109">
    <property type="component" value="Unassembled WGS sequence"/>
</dbReference>
<protein>
    <submittedName>
        <fullName evidence="2">Uncharacterized protein</fullName>
    </submittedName>
</protein>
<accession>A0A813DDU9</accession>